<accession>I4EWP2</accession>
<sequence length="113" mass="11891">MARVEIGGGTRLPRRAQAVSPKNKQPPPEPKTPLWKTFLAGLAVVATALGGGAGAAAVIDAFQGPKPTPQVCTDYWETIGDLKEDGFAAFELLRDAELEERCGDAGDVADGWN</sequence>
<keyword evidence="4" id="KW-1185">Reference proteome</keyword>
<gene>
    <name evidence="3" type="ordered locus">MODMU_2374</name>
</gene>
<dbReference type="KEGG" id="mmar:MODMU_2374"/>
<feature type="transmembrane region" description="Helical" evidence="2">
    <location>
        <begin position="38"/>
        <end position="59"/>
    </location>
</feature>
<dbReference type="EMBL" id="FO203431">
    <property type="protein sequence ID" value="CCH87805.1"/>
    <property type="molecule type" value="Genomic_DNA"/>
</dbReference>
<keyword evidence="2" id="KW-0472">Membrane</keyword>
<evidence type="ECO:0000256" key="2">
    <source>
        <dbReference type="SAM" id="Phobius"/>
    </source>
</evidence>
<dbReference type="HOGENOM" id="CLU_2130642_0_0_11"/>
<evidence type="ECO:0000313" key="4">
    <source>
        <dbReference type="Proteomes" id="UP000006461"/>
    </source>
</evidence>
<evidence type="ECO:0000313" key="3">
    <source>
        <dbReference type="EMBL" id="CCH87805.1"/>
    </source>
</evidence>
<feature type="compositionally biased region" description="Gly residues" evidence="1">
    <location>
        <begin position="1"/>
        <end position="10"/>
    </location>
</feature>
<organism evidence="3 4">
    <name type="scientific">Modestobacter italicus (strain DSM 44449 / CECT 9708 / BC 501)</name>
    <dbReference type="NCBI Taxonomy" id="2732864"/>
    <lineage>
        <taxon>Bacteria</taxon>
        <taxon>Bacillati</taxon>
        <taxon>Actinomycetota</taxon>
        <taxon>Actinomycetes</taxon>
        <taxon>Geodermatophilales</taxon>
        <taxon>Geodermatophilaceae</taxon>
        <taxon>Modestobacter</taxon>
    </lineage>
</organism>
<protein>
    <submittedName>
        <fullName evidence="3">Uncharacterized protein</fullName>
    </submittedName>
</protein>
<dbReference type="AlphaFoldDB" id="I4EWP2"/>
<feature type="region of interest" description="Disordered" evidence="1">
    <location>
        <begin position="1"/>
        <end position="33"/>
    </location>
</feature>
<name>I4EWP2_MODI5</name>
<evidence type="ECO:0000256" key="1">
    <source>
        <dbReference type="SAM" id="MobiDB-lite"/>
    </source>
</evidence>
<keyword evidence="2" id="KW-0812">Transmembrane</keyword>
<dbReference type="Proteomes" id="UP000006461">
    <property type="component" value="Chromosome"/>
</dbReference>
<keyword evidence="2" id="KW-1133">Transmembrane helix</keyword>
<reference evidence="3 4" key="1">
    <citation type="journal article" date="2012" name="J. Bacteriol.">
        <title>Genome Sequence of Radiation-Resistant Modestobacter marinus Strain BC501, a Representative Actinobacterium That Thrives on Calcareous Stone Surfaces.</title>
        <authorList>
            <person name="Normand P."/>
            <person name="Gury J."/>
            <person name="Pujic P."/>
            <person name="Chouaia B."/>
            <person name="Crotti E."/>
            <person name="Brusetti L."/>
            <person name="Daffonchio D."/>
            <person name="Vacherie B."/>
            <person name="Barbe V."/>
            <person name="Medigue C."/>
            <person name="Calteau A."/>
            <person name="Ghodhbane-Gtari F."/>
            <person name="Essoussi I."/>
            <person name="Nouioui I."/>
            <person name="Abbassi-Ghozzi I."/>
            <person name="Gtari M."/>
        </authorList>
    </citation>
    <scope>NUCLEOTIDE SEQUENCE [LARGE SCALE GENOMIC DNA]</scope>
    <source>
        <strain evidence="4">BC 501</strain>
    </source>
</reference>
<proteinExistence type="predicted"/>